<dbReference type="EMBL" id="CAKKNE010000003">
    <property type="protein sequence ID" value="CAH0372208.1"/>
    <property type="molecule type" value="Genomic_DNA"/>
</dbReference>
<evidence type="ECO:0000259" key="2">
    <source>
        <dbReference type="PROSITE" id="PS01159"/>
    </source>
</evidence>
<dbReference type="PROSITE" id="PS01159">
    <property type="entry name" value="WW_DOMAIN_1"/>
    <property type="match status" value="1"/>
</dbReference>
<dbReference type="AlphaFoldDB" id="A0A8J2SGW8"/>
<accession>A0A8J2SGW8</accession>
<feature type="region of interest" description="Disordered" evidence="1">
    <location>
        <begin position="77"/>
        <end position="117"/>
    </location>
</feature>
<dbReference type="Proteomes" id="UP000789595">
    <property type="component" value="Unassembled WGS sequence"/>
</dbReference>
<evidence type="ECO:0000256" key="1">
    <source>
        <dbReference type="SAM" id="MobiDB-lite"/>
    </source>
</evidence>
<evidence type="ECO:0000313" key="3">
    <source>
        <dbReference type="EMBL" id="CAH0372208.1"/>
    </source>
</evidence>
<name>A0A8J2SGW8_9STRA</name>
<comment type="caution">
    <text evidence="3">The sequence shown here is derived from an EMBL/GenBank/DDBJ whole genome shotgun (WGS) entry which is preliminary data.</text>
</comment>
<feature type="domain" description="WW" evidence="2">
    <location>
        <begin position="40"/>
        <end position="64"/>
    </location>
</feature>
<proteinExistence type="predicted"/>
<feature type="compositionally biased region" description="Low complexity" evidence="1">
    <location>
        <begin position="77"/>
        <end position="89"/>
    </location>
</feature>
<reference evidence="3" key="1">
    <citation type="submission" date="2021-11" db="EMBL/GenBank/DDBJ databases">
        <authorList>
            <consortium name="Genoscope - CEA"/>
            <person name="William W."/>
        </authorList>
    </citation>
    <scope>NUCLEOTIDE SEQUENCE</scope>
</reference>
<sequence length="237" mass="26013">MARARPDWVQILDPESGHWCWYSALRQESRWEKPPIQDGWLEWRDSHGNAFYVDDAGASTWDPPWREDDADAADVAAGGDAVAASASADEAPETTREAPDAPVAPDPPAPPVPKTDAIDELKPMDRAAPKAPAYYGANAAEAHETGSTYAPPRPGTDLLAYERQRAALLVAAYRERSAASRERRLRDDREALDRDRAALDRERQLLALERLRGADRNLPARSAVAALVVATSLARNQ</sequence>
<gene>
    <name evidence="3" type="ORF">PECAL_3P21900</name>
</gene>
<evidence type="ECO:0000313" key="4">
    <source>
        <dbReference type="Proteomes" id="UP000789595"/>
    </source>
</evidence>
<feature type="compositionally biased region" description="Pro residues" evidence="1">
    <location>
        <begin position="102"/>
        <end position="113"/>
    </location>
</feature>
<dbReference type="SMART" id="SM00456">
    <property type="entry name" value="WW"/>
    <property type="match status" value="2"/>
</dbReference>
<protein>
    <recommendedName>
        <fullName evidence="2">WW domain-containing protein</fullName>
    </recommendedName>
</protein>
<organism evidence="3 4">
    <name type="scientific">Pelagomonas calceolata</name>
    <dbReference type="NCBI Taxonomy" id="35677"/>
    <lineage>
        <taxon>Eukaryota</taxon>
        <taxon>Sar</taxon>
        <taxon>Stramenopiles</taxon>
        <taxon>Ochrophyta</taxon>
        <taxon>Pelagophyceae</taxon>
        <taxon>Pelagomonadales</taxon>
        <taxon>Pelagomonadaceae</taxon>
        <taxon>Pelagomonas</taxon>
    </lineage>
</organism>
<dbReference type="InterPro" id="IPR001202">
    <property type="entry name" value="WW_dom"/>
</dbReference>
<keyword evidence="4" id="KW-1185">Reference proteome</keyword>